<dbReference type="OrthoDB" id="5398665at2759"/>
<dbReference type="HOGENOM" id="CLU_475667_0_0_1"/>
<reference evidence="2 3" key="1">
    <citation type="journal article" date="2013" name="PLoS Genet.">
        <title>Genomic mechanisms accounting for the adaptation to parasitism in nematode-trapping fungi.</title>
        <authorList>
            <person name="Meerupati T."/>
            <person name="Andersson K.M."/>
            <person name="Friman E."/>
            <person name="Kumar D."/>
            <person name="Tunlid A."/>
            <person name="Ahren D."/>
        </authorList>
    </citation>
    <scope>NUCLEOTIDE SEQUENCE [LARGE SCALE GENOMIC DNA]</scope>
    <source>
        <strain evidence="2 3">CBS 200.50</strain>
    </source>
</reference>
<sequence>MSGPSAREQIEMEREMRLLEDEYLAIDDMEYEEMVERNGFEYRLKDLFCLDPEEVEGKFLELFNSFAKDEMEHIQDEWEMWEQHQKREEDANAYMERIISRQSPLPCKWMPKPSIMREEDDTAEGPRVPFFCTTDDDAFPFSITDQTYLYVSSAGKLCLSEKPIILPYRERTEEEVEELSMFYVAEDKTYSAGPEGLPQFLSPTYIYPKHTTEYRNRDLAEIQALSKLQNGPNIFAIEDKRLTDKGWLFMNAKIIKDYDTFYRMFNLQNGTGLPTITKRMKAKYKRSANKKYDRKPVMPWQCRECGNKKCRHKTARDVSNKHVYLRGAKNDISNDGDGEIGVSPFKPQKSLRRVKKETYRKKRARDACIAFRTYVQSRTKAISHQSDASTRIKELYDLVDSETKGIWALVAKEYTKQRDENPNVSRAWLTAMLAQVVDNHGLVQAVEELIAMFPHIFTLSGGMAGVPSPAPEGEGEETTRWLPPPPAPTKRAREPEEPDFGRVPKKAKVFCAEQKRRYREEGEGREEMRGGAGGAERPRKKARVRKGLDPHPAEEVEPIFRPDDSDFGSGEDV</sequence>
<gene>
    <name evidence="2" type="ORF">H072_9577</name>
</gene>
<protein>
    <submittedName>
        <fullName evidence="2">Uncharacterized protein</fullName>
    </submittedName>
</protein>
<name>S8A6X9_DACHA</name>
<evidence type="ECO:0000256" key="1">
    <source>
        <dbReference type="SAM" id="MobiDB-lite"/>
    </source>
</evidence>
<feature type="compositionally biased region" description="Basic and acidic residues" evidence="1">
    <location>
        <begin position="491"/>
        <end position="502"/>
    </location>
</feature>
<keyword evidence="3" id="KW-1185">Reference proteome</keyword>
<accession>S8A6X9</accession>
<organism evidence="2 3">
    <name type="scientific">Dactylellina haptotyla (strain CBS 200.50)</name>
    <name type="common">Nematode-trapping fungus</name>
    <name type="synonym">Monacrosporium haptotylum</name>
    <dbReference type="NCBI Taxonomy" id="1284197"/>
    <lineage>
        <taxon>Eukaryota</taxon>
        <taxon>Fungi</taxon>
        <taxon>Dikarya</taxon>
        <taxon>Ascomycota</taxon>
        <taxon>Pezizomycotina</taxon>
        <taxon>Orbiliomycetes</taxon>
        <taxon>Orbiliales</taxon>
        <taxon>Orbiliaceae</taxon>
        <taxon>Dactylellina</taxon>
    </lineage>
</organism>
<dbReference type="EMBL" id="AQGS01000823">
    <property type="protein sequence ID" value="EPS36856.1"/>
    <property type="molecule type" value="Genomic_DNA"/>
</dbReference>
<proteinExistence type="predicted"/>
<dbReference type="Proteomes" id="UP000015100">
    <property type="component" value="Unassembled WGS sequence"/>
</dbReference>
<feature type="compositionally biased region" description="Basic and acidic residues" evidence="1">
    <location>
        <begin position="546"/>
        <end position="564"/>
    </location>
</feature>
<evidence type="ECO:0000313" key="2">
    <source>
        <dbReference type="EMBL" id="EPS36856.1"/>
    </source>
</evidence>
<comment type="caution">
    <text evidence="2">The sequence shown here is derived from an EMBL/GenBank/DDBJ whole genome shotgun (WGS) entry which is preliminary data.</text>
</comment>
<feature type="region of interest" description="Disordered" evidence="1">
    <location>
        <begin position="467"/>
        <end position="573"/>
    </location>
</feature>
<feature type="compositionally biased region" description="Basic and acidic residues" evidence="1">
    <location>
        <begin position="513"/>
        <end position="529"/>
    </location>
</feature>
<dbReference type="STRING" id="1284197.S8A6X9"/>
<dbReference type="AlphaFoldDB" id="S8A6X9"/>
<reference evidence="3" key="2">
    <citation type="submission" date="2013-04" db="EMBL/GenBank/DDBJ databases">
        <title>Genomic mechanisms accounting for the adaptation to parasitism in nematode-trapping fungi.</title>
        <authorList>
            <person name="Ahren D.G."/>
        </authorList>
    </citation>
    <scope>NUCLEOTIDE SEQUENCE [LARGE SCALE GENOMIC DNA]</scope>
    <source>
        <strain evidence="3">CBS 200.50</strain>
    </source>
</reference>
<evidence type="ECO:0000313" key="3">
    <source>
        <dbReference type="Proteomes" id="UP000015100"/>
    </source>
</evidence>